<evidence type="ECO:0000313" key="4">
    <source>
        <dbReference type="Proteomes" id="UP000245469"/>
    </source>
</evidence>
<dbReference type="RefSeq" id="WP_109776760.1">
    <property type="nucleotide sequence ID" value="NZ_QGDQ01000055.1"/>
</dbReference>
<reference evidence="3 4" key="1">
    <citation type="submission" date="2018-03" db="EMBL/GenBank/DDBJ databases">
        <title>Genomic Encyclopedia of Archaeal and Bacterial Type Strains, Phase II (KMG-II): from individual species to whole genera.</title>
        <authorList>
            <person name="Goeker M."/>
        </authorList>
    </citation>
    <scope>NUCLEOTIDE SEQUENCE [LARGE SCALE GENOMIC DNA]</scope>
    <source>
        <strain evidence="3 4">DSM 44889</strain>
    </source>
</reference>
<evidence type="ECO:0000259" key="2">
    <source>
        <dbReference type="Pfam" id="PF20240"/>
    </source>
</evidence>
<sequence length="235" mass="24721">MYEQVHLPSGAVAWTSAGSPATTLAADGCVDLILRHDVVLVAGPSTRWLTTTADASNLPTVGLRFSPGSAASVLGTDLGALRDTAVALEQVVSRPRALQLMAQMRDLAGQLPDRDPQRLVELAPRSTSPEWAQLVLAAARKGSPVSEVRSELGWSESTLRRSVLAQFGFGIPVDDSWLPFWAFLSGVLVPVIGLVVAVVALRRRGMGTVAQGLVWVGVAAALAHVVAALVVVLLH</sequence>
<keyword evidence="4" id="KW-1185">Reference proteome</keyword>
<dbReference type="OrthoDB" id="2559672at2"/>
<organism evidence="3 4">
    <name type="scientific">Quadrisphaera granulorum</name>
    <dbReference type="NCBI Taxonomy" id="317664"/>
    <lineage>
        <taxon>Bacteria</taxon>
        <taxon>Bacillati</taxon>
        <taxon>Actinomycetota</taxon>
        <taxon>Actinomycetes</taxon>
        <taxon>Kineosporiales</taxon>
        <taxon>Kineosporiaceae</taxon>
        <taxon>Quadrisphaera</taxon>
    </lineage>
</organism>
<evidence type="ECO:0000256" key="1">
    <source>
        <dbReference type="SAM" id="Phobius"/>
    </source>
</evidence>
<accession>A0A315ZKM3</accession>
<dbReference type="AlphaFoldDB" id="A0A315ZKM3"/>
<comment type="caution">
    <text evidence="3">The sequence shown here is derived from an EMBL/GenBank/DDBJ whole genome shotgun (WGS) entry which is preliminary data.</text>
</comment>
<proteinExistence type="predicted"/>
<feature type="transmembrane region" description="Helical" evidence="1">
    <location>
        <begin position="180"/>
        <end position="201"/>
    </location>
</feature>
<evidence type="ECO:0000313" key="3">
    <source>
        <dbReference type="EMBL" id="PWJ45560.1"/>
    </source>
</evidence>
<gene>
    <name evidence="3" type="ORF">BXY45_15511</name>
</gene>
<dbReference type="Proteomes" id="UP000245469">
    <property type="component" value="Unassembled WGS sequence"/>
</dbReference>
<keyword evidence="1" id="KW-1133">Transmembrane helix</keyword>
<dbReference type="InterPro" id="IPR046532">
    <property type="entry name" value="DUF6597"/>
</dbReference>
<feature type="transmembrane region" description="Helical" evidence="1">
    <location>
        <begin position="213"/>
        <end position="234"/>
    </location>
</feature>
<dbReference type="EMBL" id="QGDQ01000055">
    <property type="protein sequence ID" value="PWJ45560.1"/>
    <property type="molecule type" value="Genomic_DNA"/>
</dbReference>
<name>A0A315ZKM3_9ACTN</name>
<protein>
    <recommendedName>
        <fullName evidence="2">DUF6597 domain-containing protein</fullName>
    </recommendedName>
</protein>
<keyword evidence="1" id="KW-0472">Membrane</keyword>
<keyword evidence="1" id="KW-0812">Transmembrane</keyword>
<feature type="domain" description="DUF6597" evidence="2">
    <location>
        <begin position="22"/>
        <end position="86"/>
    </location>
</feature>
<dbReference type="Pfam" id="PF20240">
    <property type="entry name" value="DUF6597"/>
    <property type="match status" value="1"/>
</dbReference>